<accession>A0AA35P256</accession>
<evidence type="ECO:0000313" key="2">
    <source>
        <dbReference type="EMBL" id="CAI5769568.1"/>
    </source>
</evidence>
<name>A0AA35P256_9SAUR</name>
<reference evidence="2" key="1">
    <citation type="submission" date="2022-12" db="EMBL/GenBank/DDBJ databases">
        <authorList>
            <person name="Alioto T."/>
            <person name="Alioto T."/>
            <person name="Gomez Garrido J."/>
        </authorList>
    </citation>
    <scope>NUCLEOTIDE SEQUENCE</scope>
</reference>
<dbReference type="EMBL" id="OX395128">
    <property type="protein sequence ID" value="CAI5769568.1"/>
    <property type="molecule type" value="Genomic_DNA"/>
</dbReference>
<gene>
    <name evidence="2" type="ORF">PODLI_1B011394</name>
</gene>
<feature type="region of interest" description="Disordered" evidence="1">
    <location>
        <begin position="1"/>
        <end position="87"/>
    </location>
</feature>
<evidence type="ECO:0000313" key="3">
    <source>
        <dbReference type="Proteomes" id="UP001178461"/>
    </source>
</evidence>
<dbReference type="Proteomes" id="UP001178461">
    <property type="component" value="Chromosome 3"/>
</dbReference>
<sequence>MQSSEQKEAPPATIAREEVEEKAPPSSARCGGLSGPAVGREGEPPARANTRRSSVAKAAENFIRGSSPPPPPLKSNNEKRNVIFWLQ</sequence>
<organism evidence="2 3">
    <name type="scientific">Podarcis lilfordi</name>
    <name type="common">Lilford's wall lizard</name>
    <dbReference type="NCBI Taxonomy" id="74358"/>
    <lineage>
        <taxon>Eukaryota</taxon>
        <taxon>Metazoa</taxon>
        <taxon>Chordata</taxon>
        <taxon>Craniata</taxon>
        <taxon>Vertebrata</taxon>
        <taxon>Euteleostomi</taxon>
        <taxon>Lepidosauria</taxon>
        <taxon>Squamata</taxon>
        <taxon>Bifurcata</taxon>
        <taxon>Unidentata</taxon>
        <taxon>Episquamata</taxon>
        <taxon>Laterata</taxon>
        <taxon>Lacertibaenia</taxon>
        <taxon>Lacertidae</taxon>
        <taxon>Podarcis</taxon>
    </lineage>
</organism>
<evidence type="ECO:0000256" key="1">
    <source>
        <dbReference type="SAM" id="MobiDB-lite"/>
    </source>
</evidence>
<protein>
    <submittedName>
        <fullName evidence="2">Uncharacterized protein</fullName>
    </submittedName>
</protein>
<proteinExistence type="predicted"/>
<keyword evidence="3" id="KW-1185">Reference proteome</keyword>
<dbReference type="AlphaFoldDB" id="A0AA35P256"/>